<dbReference type="AlphaFoldDB" id="A0A918QBG3"/>
<accession>A0A918QBG3</accession>
<sequence>MITCEMAIVAMMSVHMHTILQSRGLSATAAVALSALIGPSQVASRLMELTIGKKWPPYVSMALGVAGVAAALGLIIFGTDLNTPALIIYGAGLGVVSITTGTVPLAVFGPMRYPLLMGRLRRISLVMQAIAPAIGAWLLTQAGMNALLSFIGALSVLCLLVAVYLARKCHSHIKLKA</sequence>
<keyword evidence="1" id="KW-0812">Transmembrane</keyword>
<feature type="transmembrane region" description="Helical" evidence="1">
    <location>
        <begin position="85"/>
        <end position="108"/>
    </location>
</feature>
<feature type="transmembrane region" description="Helical" evidence="1">
    <location>
        <begin position="146"/>
        <end position="166"/>
    </location>
</feature>
<name>A0A918QBG3_9CAUL</name>
<dbReference type="Gene3D" id="1.20.1250.20">
    <property type="entry name" value="MFS general substrate transporter like domains"/>
    <property type="match status" value="1"/>
</dbReference>
<feature type="transmembrane region" description="Helical" evidence="1">
    <location>
        <begin position="120"/>
        <end position="140"/>
    </location>
</feature>
<keyword evidence="1" id="KW-0472">Membrane</keyword>
<dbReference type="InterPro" id="IPR036259">
    <property type="entry name" value="MFS_trans_sf"/>
</dbReference>
<dbReference type="Proteomes" id="UP000662572">
    <property type="component" value="Unassembled WGS sequence"/>
</dbReference>
<evidence type="ECO:0000256" key="1">
    <source>
        <dbReference type="SAM" id="Phobius"/>
    </source>
</evidence>
<keyword evidence="1" id="KW-1133">Transmembrane helix</keyword>
<evidence type="ECO:0008006" key="4">
    <source>
        <dbReference type="Google" id="ProtNLM"/>
    </source>
</evidence>
<comment type="caution">
    <text evidence="2">The sequence shown here is derived from an EMBL/GenBank/DDBJ whole genome shotgun (WGS) entry which is preliminary data.</text>
</comment>
<evidence type="ECO:0000313" key="3">
    <source>
        <dbReference type="Proteomes" id="UP000662572"/>
    </source>
</evidence>
<dbReference type="EMBL" id="BMZB01000004">
    <property type="protein sequence ID" value="GGZ40838.1"/>
    <property type="molecule type" value="Genomic_DNA"/>
</dbReference>
<feature type="transmembrane region" description="Helical" evidence="1">
    <location>
        <begin position="58"/>
        <end position="79"/>
    </location>
</feature>
<reference evidence="2" key="2">
    <citation type="submission" date="2020-09" db="EMBL/GenBank/DDBJ databases">
        <authorList>
            <person name="Sun Q."/>
            <person name="Kim S."/>
        </authorList>
    </citation>
    <scope>NUCLEOTIDE SEQUENCE</scope>
    <source>
        <strain evidence="2">KCTC 32296</strain>
    </source>
</reference>
<proteinExistence type="predicted"/>
<evidence type="ECO:0000313" key="2">
    <source>
        <dbReference type="EMBL" id="GGZ40838.1"/>
    </source>
</evidence>
<keyword evidence="3" id="KW-1185">Reference proteome</keyword>
<protein>
    <recommendedName>
        <fullName evidence="4">Major Facilitator Superfamily protein</fullName>
    </recommendedName>
</protein>
<dbReference type="SUPFAM" id="SSF103473">
    <property type="entry name" value="MFS general substrate transporter"/>
    <property type="match status" value="1"/>
</dbReference>
<gene>
    <name evidence="2" type="ORF">GCM10011273_29490</name>
</gene>
<organism evidence="2 3">
    <name type="scientific">Asticcacaulis endophyticus</name>
    <dbReference type="NCBI Taxonomy" id="1395890"/>
    <lineage>
        <taxon>Bacteria</taxon>
        <taxon>Pseudomonadati</taxon>
        <taxon>Pseudomonadota</taxon>
        <taxon>Alphaproteobacteria</taxon>
        <taxon>Caulobacterales</taxon>
        <taxon>Caulobacteraceae</taxon>
        <taxon>Asticcacaulis</taxon>
    </lineage>
</organism>
<reference evidence="2" key="1">
    <citation type="journal article" date="2014" name="Int. J. Syst. Evol. Microbiol.">
        <title>Complete genome sequence of Corynebacterium casei LMG S-19264T (=DSM 44701T), isolated from a smear-ripened cheese.</title>
        <authorList>
            <consortium name="US DOE Joint Genome Institute (JGI-PGF)"/>
            <person name="Walter F."/>
            <person name="Albersmeier A."/>
            <person name="Kalinowski J."/>
            <person name="Ruckert C."/>
        </authorList>
    </citation>
    <scope>NUCLEOTIDE SEQUENCE</scope>
    <source>
        <strain evidence="2">KCTC 32296</strain>
    </source>
</reference>